<feature type="non-terminal residue" evidence="1">
    <location>
        <position position="62"/>
    </location>
</feature>
<protein>
    <submittedName>
        <fullName evidence="1">Uncharacterized protein</fullName>
    </submittedName>
</protein>
<proteinExistence type="predicted"/>
<keyword evidence="2" id="KW-1185">Reference proteome</keyword>
<gene>
    <name evidence="1" type="ORF">CUNI_LOCUS21161</name>
</gene>
<dbReference type="AlphaFoldDB" id="A0A8S4A155"/>
<reference evidence="1" key="1">
    <citation type="submission" date="2021-04" db="EMBL/GenBank/DDBJ databases">
        <authorList>
            <consortium name="Molecular Ecology Group"/>
        </authorList>
    </citation>
    <scope>NUCLEOTIDE SEQUENCE</scope>
</reference>
<evidence type="ECO:0000313" key="1">
    <source>
        <dbReference type="EMBL" id="CAG5135603.1"/>
    </source>
</evidence>
<sequence>MATSATFRRLLSRSLLSQQSRCIFLCLDSLSLQNYKVIVLLLKGHIKSQFMRPSSTQTLHKT</sequence>
<name>A0A8S4A155_9EUPU</name>
<accession>A0A8S4A155</accession>
<organism evidence="1 2">
    <name type="scientific">Candidula unifasciata</name>
    <dbReference type="NCBI Taxonomy" id="100452"/>
    <lineage>
        <taxon>Eukaryota</taxon>
        <taxon>Metazoa</taxon>
        <taxon>Spiralia</taxon>
        <taxon>Lophotrochozoa</taxon>
        <taxon>Mollusca</taxon>
        <taxon>Gastropoda</taxon>
        <taxon>Heterobranchia</taxon>
        <taxon>Euthyneura</taxon>
        <taxon>Panpulmonata</taxon>
        <taxon>Eupulmonata</taxon>
        <taxon>Stylommatophora</taxon>
        <taxon>Helicina</taxon>
        <taxon>Helicoidea</taxon>
        <taxon>Geomitridae</taxon>
        <taxon>Candidula</taxon>
    </lineage>
</organism>
<dbReference type="EMBL" id="CAJHNH020008436">
    <property type="protein sequence ID" value="CAG5135603.1"/>
    <property type="molecule type" value="Genomic_DNA"/>
</dbReference>
<evidence type="ECO:0000313" key="2">
    <source>
        <dbReference type="Proteomes" id="UP000678393"/>
    </source>
</evidence>
<dbReference type="Proteomes" id="UP000678393">
    <property type="component" value="Unassembled WGS sequence"/>
</dbReference>
<comment type="caution">
    <text evidence="1">The sequence shown here is derived from an EMBL/GenBank/DDBJ whole genome shotgun (WGS) entry which is preliminary data.</text>
</comment>